<evidence type="ECO:0000313" key="2">
    <source>
        <dbReference type="Proteomes" id="UP000676336"/>
    </source>
</evidence>
<evidence type="ECO:0000313" key="1">
    <source>
        <dbReference type="EMBL" id="CAF4646959.1"/>
    </source>
</evidence>
<sequence length="59" mass="6518">TSLLVPPHSSSDVTYTLVATLCGFVQLPKFKLSMIRPQSQDVDESIEKTMPTHIFVVPS</sequence>
<dbReference type="EMBL" id="CAJOBI010114153">
    <property type="protein sequence ID" value="CAF4646959.1"/>
    <property type="molecule type" value="Genomic_DNA"/>
</dbReference>
<accession>A0A8S2ZQG0</accession>
<reference evidence="1" key="1">
    <citation type="submission" date="2021-02" db="EMBL/GenBank/DDBJ databases">
        <authorList>
            <person name="Nowell W R."/>
        </authorList>
    </citation>
    <scope>NUCLEOTIDE SEQUENCE</scope>
</reference>
<gene>
    <name evidence="1" type="ORF">SMN809_LOCUS40937</name>
</gene>
<comment type="caution">
    <text evidence="1">The sequence shown here is derived from an EMBL/GenBank/DDBJ whole genome shotgun (WGS) entry which is preliminary data.</text>
</comment>
<name>A0A8S2ZQG0_9BILA</name>
<protein>
    <submittedName>
        <fullName evidence="1">Uncharacterized protein</fullName>
    </submittedName>
</protein>
<organism evidence="1 2">
    <name type="scientific">Rotaria magnacalcarata</name>
    <dbReference type="NCBI Taxonomy" id="392030"/>
    <lineage>
        <taxon>Eukaryota</taxon>
        <taxon>Metazoa</taxon>
        <taxon>Spiralia</taxon>
        <taxon>Gnathifera</taxon>
        <taxon>Rotifera</taxon>
        <taxon>Eurotatoria</taxon>
        <taxon>Bdelloidea</taxon>
        <taxon>Philodinida</taxon>
        <taxon>Philodinidae</taxon>
        <taxon>Rotaria</taxon>
    </lineage>
</organism>
<proteinExistence type="predicted"/>
<feature type="non-terminal residue" evidence="1">
    <location>
        <position position="1"/>
    </location>
</feature>
<feature type="non-terminal residue" evidence="1">
    <location>
        <position position="59"/>
    </location>
</feature>
<dbReference type="Proteomes" id="UP000676336">
    <property type="component" value="Unassembled WGS sequence"/>
</dbReference>
<dbReference type="AlphaFoldDB" id="A0A8S2ZQG0"/>